<evidence type="ECO:0000313" key="2">
    <source>
        <dbReference type="Proteomes" id="UP000223025"/>
    </source>
</evidence>
<dbReference type="GeneID" id="40088690"/>
<dbReference type="EMBL" id="MF403008">
    <property type="protein sequence ID" value="AUZ95433.1"/>
    <property type="molecule type" value="Genomic_DNA"/>
</dbReference>
<dbReference type="Proteomes" id="UP000223025">
    <property type="component" value="Segment"/>
</dbReference>
<organism evidence="1 2">
    <name type="scientific">Agrobacterium phage Atu_ph07</name>
    <dbReference type="NCBI Taxonomy" id="2024264"/>
    <lineage>
        <taxon>Viruses</taxon>
        <taxon>Duplodnaviria</taxon>
        <taxon>Heunggongvirae</taxon>
        <taxon>Uroviricota</taxon>
        <taxon>Caudoviricetes</taxon>
        <taxon>Polybotosvirus</taxon>
        <taxon>Polybotosvirus Atuph07</taxon>
    </lineage>
</organism>
<sequence>MRGGVGREEAWTLSPYERSKIVKMIDKKIESINKTGIPIL</sequence>
<accession>A0A2L0V0X5</accession>
<evidence type="ECO:0000313" key="1">
    <source>
        <dbReference type="EMBL" id="AUZ95433.1"/>
    </source>
</evidence>
<protein>
    <submittedName>
        <fullName evidence="1">Uncharacterized protein</fullName>
    </submittedName>
</protein>
<dbReference type="RefSeq" id="YP_009612352.1">
    <property type="nucleotide sequence ID" value="NC_042013.1"/>
</dbReference>
<name>A0A2L0V0X5_9CAUD</name>
<reference evidence="1 2" key="1">
    <citation type="submission" date="2017-06" db="EMBL/GenBank/DDBJ databases">
        <authorList>
            <person name="Kim H.J."/>
            <person name="Triplett B.A."/>
        </authorList>
    </citation>
    <scope>NUCLEOTIDE SEQUENCE [LARGE SCALE GENOMIC DNA]</scope>
</reference>
<keyword evidence="2" id="KW-1185">Reference proteome</keyword>
<dbReference type="KEGG" id="vg:40088690"/>
<proteinExistence type="predicted"/>